<accession>A0ABW4C334</accession>
<reference evidence="2" key="1">
    <citation type="journal article" date="2019" name="Int. J. Syst. Evol. Microbiol.">
        <title>The Global Catalogue of Microorganisms (GCM) 10K type strain sequencing project: providing services to taxonomists for standard genome sequencing and annotation.</title>
        <authorList>
            <consortium name="The Broad Institute Genomics Platform"/>
            <consortium name="The Broad Institute Genome Sequencing Center for Infectious Disease"/>
            <person name="Wu L."/>
            <person name="Ma J."/>
        </authorList>
    </citation>
    <scope>NUCLEOTIDE SEQUENCE [LARGE SCALE GENOMIC DNA]</scope>
    <source>
        <strain evidence="2">CCM 8931</strain>
    </source>
</reference>
<organism evidence="1 2">
    <name type="scientific">Lactiplantibacillus songbeiensis</name>
    <dbReference type="NCBI Taxonomy" id="2559920"/>
    <lineage>
        <taxon>Bacteria</taxon>
        <taxon>Bacillati</taxon>
        <taxon>Bacillota</taxon>
        <taxon>Bacilli</taxon>
        <taxon>Lactobacillales</taxon>
        <taxon>Lactobacillaceae</taxon>
        <taxon>Lactiplantibacillus</taxon>
    </lineage>
</organism>
<evidence type="ECO:0000313" key="2">
    <source>
        <dbReference type="Proteomes" id="UP001597188"/>
    </source>
</evidence>
<dbReference type="EMBL" id="JBHTOJ010000044">
    <property type="protein sequence ID" value="MFD1421651.1"/>
    <property type="molecule type" value="Genomic_DNA"/>
</dbReference>
<keyword evidence="2" id="KW-1185">Reference proteome</keyword>
<evidence type="ECO:0000313" key="1">
    <source>
        <dbReference type="EMBL" id="MFD1421651.1"/>
    </source>
</evidence>
<protein>
    <submittedName>
        <fullName evidence="1">Uncharacterized protein</fullName>
    </submittedName>
</protein>
<comment type="caution">
    <text evidence="1">The sequence shown here is derived from an EMBL/GenBank/DDBJ whole genome shotgun (WGS) entry which is preliminary data.</text>
</comment>
<name>A0ABW4C334_9LACO</name>
<gene>
    <name evidence="1" type="ORF">ACFQ5L_11945</name>
</gene>
<proteinExistence type="predicted"/>
<dbReference type="RefSeq" id="WP_171001604.1">
    <property type="nucleotide sequence ID" value="NZ_BJDL01000025.1"/>
</dbReference>
<dbReference type="Proteomes" id="UP001597188">
    <property type="component" value="Unassembled WGS sequence"/>
</dbReference>
<sequence length="55" mass="6029">MSKLVTLRKLGNRLVLTAPAGLKDMVGHQYMVNQLSDGSIVYQPIGAQNIFDNPD</sequence>